<comment type="caution">
    <text evidence="9">The sequence shown here is derived from an EMBL/GenBank/DDBJ whole genome shotgun (WGS) entry which is preliminary data.</text>
</comment>
<dbReference type="SUPFAM" id="SSF56672">
    <property type="entry name" value="DNA/RNA polymerases"/>
    <property type="match status" value="1"/>
</dbReference>
<dbReference type="PANTHER" id="PTHR37984:SF5">
    <property type="entry name" value="PROTEIN NYNRIN-LIKE"/>
    <property type="match status" value="1"/>
</dbReference>
<dbReference type="InterPro" id="IPR000477">
    <property type="entry name" value="RT_dom"/>
</dbReference>
<dbReference type="EMBL" id="BGPR01039569">
    <property type="protein sequence ID" value="GBO15537.1"/>
    <property type="molecule type" value="Genomic_DNA"/>
</dbReference>
<dbReference type="Pfam" id="PF17917">
    <property type="entry name" value="RT_RNaseH"/>
    <property type="match status" value="1"/>
</dbReference>
<protein>
    <submittedName>
        <fullName evidence="9">Uncharacterized protein</fullName>
    </submittedName>
</protein>
<dbReference type="Gene3D" id="3.10.10.10">
    <property type="entry name" value="HIV Type 1 Reverse Transcriptase, subunit A, domain 1"/>
    <property type="match status" value="1"/>
</dbReference>
<dbReference type="InterPro" id="IPR041373">
    <property type="entry name" value="RT_RNaseH"/>
</dbReference>
<evidence type="ECO:0000256" key="4">
    <source>
        <dbReference type="ARBA" id="ARBA00022759"/>
    </source>
</evidence>
<name>A0A4Y2UVP5_ARAVE</name>
<dbReference type="OrthoDB" id="6425673at2759"/>
<dbReference type="GO" id="GO:0016787">
    <property type="term" value="F:hydrolase activity"/>
    <property type="evidence" value="ECO:0007669"/>
    <property type="project" value="UniProtKB-KW"/>
</dbReference>
<sequence>MGQNNEKDFLQLVKTYHQIPVQEEDVPTAVTATPFGLFDFPYMPFELSNAAATFWKFIDHFLRGVDFCVPYFADVLVTSESDRHNSQHFKQVFRSFEEYGVRQNASKCVLGKSAVQFLVHIVTPEGISTRSEKKATVLYHPSANAIFATVVDGSDCAISITLQQQVATGWQPLAFYCLIYKSLPPAQRRYSPYVRELLAAYMAIKNFRHMVEDRSFIVFTDHKLYTYAFRQKEDRRSPRQLRQPDIIFQFTTDVRHLIGTDKVIAEPSRMHIPPNETQFAIDFKNIAEEQQADPNCKIFSPHQLLD</sequence>
<keyword evidence="4" id="KW-0255">Endonuclease</keyword>
<feature type="domain" description="Reverse transcriptase" evidence="7">
    <location>
        <begin position="11"/>
        <end position="120"/>
    </location>
</feature>
<keyword evidence="10" id="KW-1185">Reference proteome</keyword>
<dbReference type="Proteomes" id="UP000499080">
    <property type="component" value="Unassembled WGS sequence"/>
</dbReference>
<evidence type="ECO:0000259" key="7">
    <source>
        <dbReference type="Pfam" id="PF00078"/>
    </source>
</evidence>
<evidence type="ECO:0000256" key="5">
    <source>
        <dbReference type="ARBA" id="ARBA00022801"/>
    </source>
</evidence>
<keyword evidence="1" id="KW-0808">Transferase</keyword>
<dbReference type="CDD" id="cd09274">
    <property type="entry name" value="RNase_HI_RT_Ty3"/>
    <property type="match status" value="1"/>
</dbReference>
<dbReference type="GO" id="GO:0003964">
    <property type="term" value="F:RNA-directed DNA polymerase activity"/>
    <property type="evidence" value="ECO:0007669"/>
    <property type="project" value="UniProtKB-KW"/>
</dbReference>
<evidence type="ECO:0000256" key="2">
    <source>
        <dbReference type="ARBA" id="ARBA00022695"/>
    </source>
</evidence>
<dbReference type="GO" id="GO:0004519">
    <property type="term" value="F:endonuclease activity"/>
    <property type="evidence" value="ECO:0007669"/>
    <property type="project" value="UniProtKB-KW"/>
</dbReference>
<dbReference type="CDD" id="cd01647">
    <property type="entry name" value="RT_LTR"/>
    <property type="match status" value="1"/>
</dbReference>
<evidence type="ECO:0000256" key="6">
    <source>
        <dbReference type="ARBA" id="ARBA00022918"/>
    </source>
</evidence>
<dbReference type="Pfam" id="PF00078">
    <property type="entry name" value="RVT_1"/>
    <property type="match status" value="1"/>
</dbReference>
<dbReference type="InterPro" id="IPR050951">
    <property type="entry name" value="Retrovirus_Pol_polyprotein"/>
</dbReference>
<keyword evidence="5" id="KW-0378">Hydrolase</keyword>
<evidence type="ECO:0000256" key="1">
    <source>
        <dbReference type="ARBA" id="ARBA00022679"/>
    </source>
</evidence>
<evidence type="ECO:0000256" key="3">
    <source>
        <dbReference type="ARBA" id="ARBA00022722"/>
    </source>
</evidence>
<dbReference type="AlphaFoldDB" id="A0A4Y2UVP5"/>
<keyword evidence="3" id="KW-0540">Nuclease</keyword>
<dbReference type="PANTHER" id="PTHR37984">
    <property type="entry name" value="PROTEIN CBG26694"/>
    <property type="match status" value="1"/>
</dbReference>
<proteinExistence type="predicted"/>
<evidence type="ECO:0000313" key="9">
    <source>
        <dbReference type="EMBL" id="GBO15537.1"/>
    </source>
</evidence>
<dbReference type="Gene3D" id="3.30.70.270">
    <property type="match status" value="1"/>
</dbReference>
<keyword evidence="2" id="KW-0548">Nucleotidyltransferase</keyword>
<reference evidence="9 10" key="1">
    <citation type="journal article" date="2019" name="Sci. Rep.">
        <title>Orb-weaving spider Araneus ventricosus genome elucidates the spidroin gene catalogue.</title>
        <authorList>
            <person name="Kono N."/>
            <person name="Nakamura H."/>
            <person name="Ohtoshi R."/>
            <person name="Moran D.A.P."/>
            <person name="Shinohara A."/>
            <person name="Yoshida Y."/>
            <person name="Fujiwara M."/>
            <person name="Mori M."/>
            <person name="Tomita M."/>
            <person name="Arakawa K."/>
        </authorList>
    </citation>
    <scope>NUCLEOTIDE SEQUENCE [LARGE SCALE GENOMIC DNA]</scope>
</reference>
<evidence type="ECO:0000259" key="8">
    <source>
        <dbReference type="Pfam" id="PF17917"/>
    </source>
</evidence>
<evidence type="ECO:0000313" key="10">
    <source>
        <dbReference type="Proteomes" id="UP000499080"/>
    </source>
</evidence>
<organism evidence="9 10">
    <name type="scientific">Araneus ventricosus</name>
    <name type="common">Orbweaver spider</name>
    <name type="synonym">Epeira ventricosa</name>
    <dbReference type="NCBI Taxonomy" id="182803"/>
    <lineage>
        <taxon>Eukaryota</taxon>
        <taxon>Metazoa</taxon>
        <taxon>Ecdysozoa</taxon>
        <taxon>Arthropoda</taxon>
        <taxon>Chelicerata</taxon>
        <taxon>Arachnida</taxon>
        <taxon>Araneae</taxon>
        <taxon>Araneomorphae</taxon>
        <taxon>Entelegynae</taxon>
        <taxon>Araneoidea</taxon>
        <taxon>Araneidae</taxon>
        <taxon>Araneus</taxon>
    </lineage>
</organism>
<keyword evidence="6" id="KW-0695">RNA-directed DNA polymerase</keyword>
<dbReference type="InterPro" id="IPR043128">
    <property type="entry name" value="Rev_trsase/Diguanyl_cyclase"/>
</dbReference>
<gene>
    <name evidence="9" type="ORF">AVEN_154292_1</name>
</gene>
<feature type="domain" description="Reverse transcriptase RNase H-like" evidence="8">
    <location>
        <begin position="149"/>
        <end position="242"/>
    </location>
</feature>
<accession>A0A4Y2UVP5</accession>
<dbReference type="InterPro" id="IPR043502">
    <property type="entry name" value="DNA/RNA_pol_sf"/>
</dbReference>